<name>A0A8H4RN93_9HELO</name>
<evidence type="ECO:0000313" key="1">
    <source>
        <dbReference type="EMBL" id="KAF4633095.1"/>
    </source>
</evidence>
<reference evidence="1 2" key="1">
    <citation type="submission" date="2020-03" db="EMBL/GenBank/DDBJ databases">
        <title>Draft Genome Sequence of Cudoniella acicularis.</title>
        <authorList>
            <person name="Buettner E."/>
            <person name="Kellner H."/>
        </authorList>
    </citation>
    <scope>NUCLEOTIDE SEQUENCE [LARGE SCALE GENOMIC DNA]</scope>
    <source>
        <strain evidence="1 2">DSM 108380</strain>
    </source>
</reference>
<dbReference type="EMBL" id="JAAMPI010000290">
    <property type="protein sequence ID" value="KAF4633095.1"/>
    <property type="molecule type" value="Genomic_DNA"/>
</dbReference>
<organism evidence="1 2">
    <name type="scientific">Cudoniella acicularis</name>
    <dbReference type="NCBI Taxonomy" id="354080"/>
    <lineage>
        <taxon>Eukaryota</taxon>
        <taxon>Fungi</taxon>
        <taxon>Dikarya</taxon>
        <taxon>Ascomycota</taxon>
        <taxon>Pezizomycotina</taxon>
        <taxon>Leotiomycetes</taxon>
        <taxon>Helotiales</taxon>
        <taxon>Tricladiaceae</taxon>
        <taxon>Cudoniella</taxon>
    </lineage>
</organism>
<proteinExistence type="predicted"/>
<dbReference type="OrthoDB" id="3458900at2759"/>
<accession>A0A8H4RN93</accession>
<keyword evidence="2" id="KW-1185">Reference proteome</keyword>
<dbReference type="Proteomes" id="UP000566819">
    <property type="component" value="Unassembled WGS sequence"/>
</dbReference>
<sequence>MGARDVKEERLPFLLSAFGDFENLISINNATKGPRKYHISGYPISDTLPSSTSTPRELPELNPKEVKYHLNRLMAGDFPWEKIDILVQEGHKGGYIDDDELWEWDQLYAFQQESFTAVAEEGLDVKHDDEVGAREALNDIVLWALACDQMWGVDGIGDILSAFNVDWLTLEFEWHHFKIGINRREVEDMTVLE</sequence>
<gene>
    <name evidence="1" type="ORF">G7Y89_g5028</name>
</gene>
<evidence type="ECO:0000313" key="2">
    <source>
        <dbReference type="Proteomes" id="UP000566819"/>
    </source>
</evidence>
<dbReference type="AlphaFoldDB" id="A0A8H4RN93"/>
<comment type="caution">
    <text evidence="1">The sequence shown here is derived from an EMBL/GenBank/DDBJ whole genome shotgun (WGS) entry which is preliminary data.</text>
</comment>
<protein>
    <submittedName>
        <fullName evidence="1">Uncharacterized protein</fullName>
    </submittedName>
</protein>